<accession>A0A1G7SBX6</accession>
<reference evidence="1 2" key="1">
    <citation type="submission" date="2016-10" db="EMBL/GenBank/DDBJ databases">
        <authorList>
            <person name="de Groot N.N."/>
        </authorList>
    </citation>
    <scope>NUCLEOTIDE SEQUENCE [LARGE SCALE GENOMIC DNA]</scope>
    <source>
        <strain evidence="1 2">CPCC 201354</strain>
    </source>
</reference>
<dbReference type="Proteomes" id="UP000198923">
    <property type="component" value="Unassembled WGS sequence"/>
</dbReference>
<keyword evidence="2" id="KW-1185">Reference proteome</keyword>
<organism evidence="1 2">
    <name type="scientific">Sinosporangium album</name>
    <dbReference type="NCBI Taxonomy" id="504805"/>
    <lineage>
        <taxon>Bacteria</taxon>
        <taxon>Bacillati</taxon>
        <taxon>Actinomycetota</taxon>
        <taxon>Actinomycetes</taxon>
        <taxon>Streptosporangiales</taxon>
        <taxon>Streptosporangiaceae</taxon>
        <taxon>Sinosporangium</taxon>
    </lineage>
</organism>
<name>A0A1G7SBX6_9ACTN</name>
<evidence type="ECO:0000313" key="1">
    <source>
        <dbReference type="EMBL" id="SDG20424.1"/>
    </source>
</evidence>
<protein>
    <submittedName>
        <fullName evidence="1">Uncharacterized protein</fullName>
    </submittedName>
</protein>
<sequence>MAESSDFKVMADHWQTIRFTHASRDARGINATAAFAA</sequence>
<evidence type="ECO:0000313" key="2">
    <source>
        <dbReference type="Proteomes" id="UP000198923"/>
    </source>
</evidence>
<gene>
    <name evidence="1" type="ORF">SAMN05421505_102244</name>
</gene>
<proteinExistence type="predicted"/>
<dbReference type="AlphaFoldDB" id="A0A1G7SBX6"/>
<dbReference type="EMBL" id="FNCN01000002">
    <property type="protein sequence ID" value="SDG20424.1"/>
    <property type="molecule type" value="Genomic_DNA"/>
</dbReference>
<dbReference type="STRING" id="504805.SAMN05421505_102244"/>